<sequence length="113" mass="11896">MPAGLVVSGETTTPLLKKSKPRTPESITPSIVTLPRSRAATVSTWRGREEEADAAAGGDGGGGNAPELPLVRGNCKQGGGRKRRGEGRGGMNRGARQTQQQREHEEAVTRCCC</sequence>
<dbReference type="EnsemblPlants" id="ONIVA10G21380.1">
    <property type="protein sequence ID" value="ONIVA10G21380.1"/>
    <property type="gene ID" value="ONIVA10G21380"/>
</dbReference>
<dbReference type="Proteomes" id="UP000006591">
    <property type="component" value="Chromosome 10"/>
</dbReference>
<dbReference type="Gramene" id="ONIVA10G21380.1">
    <property type="protein sequence ID" value="ONIVA10G21380.1"/>
    <property type="gene ID" value="ONIVA10G21380"/>
</dbReference>
<reference evidence="2" key="1">
    <citation type="submission" date="2015-04" db="UniProtKB">
        <authorList>
            <consortium name="EnsemblPlants"/>
        </authorList>
    </citation>
    <scope>IDENTIFICATION</scope>
    <source>
        <strain evidence="2">SL10</strain>
    </source>
</reference>
<proteinExistence type="predicted"/>
<accession>A0A0E0IWM0</accession>
<keyword evidence="3" id="KW-1185">Reference proteome</keyword>
<organism evidence="2">
    <name type="scientific">Oryza nivara</name>
    <name type="common">Indian wild rice</name>
    <name type="synonym">Oryza sativa f. spontanea</name>
    <dbReference type="NCBI Taxonomy" id="4536"/>
    <lineage>
        <taxon>Eukaryota</taxon>
        <taxon>Viridiplantae</taxon>
        <taxon>Streptophyta</taxon>
        <taxon>Embryophyta</taxon>
        <taxon>Tracheophyta</taxon>
        <taxon>Spermatophyta</taxon>
        <taxon>Magnoliopsida</taxon>
        <taxon>Liliopsida</taxon>
        <taxon>Poales</taxon>
        <taxon>Poaceae</taxon>
        <taxon>BOP clade</taxon>
        <taxon>Oryzoideae</taxon>
        <taxon>Oryzeae</taxon>
        <taxon>Oryzinae</taxon>
        <taxon>Oryza</taxon>
    </lineage>
</organism>
<evidence type="ECO:0000313" key="2">
    <source>
        <dbReference type="EnsemblPlants" id="ONIVA10G21380.1"/>
    </source>
</evidence>
<feature type="region of interest" description="Disordered" evidence="1">
    <location>
        <begin position="1"/>
        <end position="113"/>
    </location>
</feature>
<feature type="compositionally biased region" description="Basic and acidic residues" evidence="1">
    <location>
        <begin position="101"/>
        <end position="113"/>
    </location>
</feature>
<reference evidence="2" key="2">
    <citation type="submission" date="2018-04" db="EMBL/GenBank/DDBJ databases">
        <title>OnivRS2 (Oryza nivara Reference Sequence Version 2).</title>
        <authorList>
            <person name="Zhang J."/>
            <person name="Kudrna D."/>
            <person name="Lee S."/>
            <person name="Talag J."/>
            <person name="Rajasekar S."/>
            <person name="Welchert J."/>
            <person name="Hsing Y.-I."/>
            <person name="Wing R.A."/>
        </authorList>
    </citation>
    <scope>NUCLEOTIDE SEQUENCE [LARGE SCALE GENOMIC DNA]</scope>
</reference>
<protein>
    <submittedName>
        <fullName evidence="2">Uncharacterized protein</fullName>
    </submittedName>
</protein>
<dbReference type="HOGENOM" id="CLU_2137513_0_0_1"/>
<evidence type="ECO:0000313" key="3">
    <source>
        <dbReference type="Proteomes" id="UP000006591"/>
    </source>
</evidence>
<name>A0A0E0IWM0_ORYNI</name>
<dbReference type="AlphaFoldDB" id="A0A0E0IWM0"/>
<evidence type="ECO:0000256" key="1">
    <source>
        <dbReference type="SAM" id="MobiDB-lite"/>
    </source>
</evidence>